<name>A0A916VHS2_9LACO</name>
<keyword evidence="2" id="KW-1133">Transmembrane helix</keyword>
<accession>A0A916VHS2</accession>
<evidence type="ECO:0000259" key="3">
    <source>
        <dbReference type="Pfam" id="PF02517"/>
    </source>
</evidence>
<evidence type="ECO:0000313" key="5">
    <source>
        <dbReference type="Proteomes" id="UP000677218"/>
    </source>
</evidence>
<feature type="transmembrane region" description="Helical" evidence="2">
    <location>
        <begin position="7"/>
        <end position="29"/>
    </location>
</feature>
<reference evidence="4" key="1">
    <citation type="submission" date="2020-08" db="EMBL/GenBank/DDBJ databases">
        <title>Taxonomic study for Lactobacillus species isolated from hardwood bark.</title>
        <authorList>
            <person name="Tohno M."/>
            <person name="Tanizawa Y."/>
        </authorList>
    </citation>
    <scope>NUCLEOTIDE SEQUENCE</scope>
    <source>
        <strain evidence="4">B40</strain>
    </source>
</reference>
<dbReference type="PANTHER" id="PTHR36435:SF1">
    <property type="entry name" value="CAAX AMINO TERMINAL PROTEASE FAMILY PROTEIN"/>
    <property type="match status" value="1"/>
</dbReference>
<feature type="transmembrane region" description="Helical" evidence="2">
    <location>
        <begin position="41"/>
        <end position="59"/>
    </location>
</feature>
<dbReference type="RefSeq" id="WP_212780192.1">
    <property type="nucleotide sequence ID" value="NZ_BMAY01000002.1"/>
</dbReference>
<gene>
    <name evidence="4" type="ORF">LCB40_03700</name>
</gene>
<feature type="transmembrane region" description="Helical" evidence="2">
    <location>
        <begin position="180"/>
        <end position="197"/>
    </location>
</feature>
<keyword evidence="5" id="KW-1185">Reference proteome</keyword>
<feature type="domain" description="CAAX prenyl protease 2/Lysostaphin resistance protein A-like" evidence="3">
    <location>
        <begin position="128"/>
        <end position="215"/>
    </location>
</feature>
<dbReference type="PANTHER" id="PTHR36435">
    <property type="entry name" value="SLR1288 PROTEIN"/>
    <property type="match status" value="1"/>
</dbReference>
<feature type="transmembrane region" description="Helical" evidence="2">
    <location>
        <begin position="124"/>
        <end position="146"/>
    </location>
</feature>
<dbReference type="EMBL" id="BMAY01000002">
    <property type="protein sequence ID" value="GFZ26490.1"/>
    <property type="molecule type" value="Genomic_DNA"/>
</dbReference>
<dbReference type="Pfam" id="PF02517">
    <property type="entry name" value="Rce1-like"/>
    <property type="match status" value="1"/>
</dbReference>
<evidence type="ECO:0000256" key="1">
    <source>
        <dbReference type="ARBA" id="ARBA00009067"/>
    </source>
</evidence>
<proteinExistence type="inferred from homology"/>
<sequence length="218" mass="25128">MKKIGQTLGRFVAMIVTYYLYAYLQYFYFYPQKAHLHRSSGWLLALGTVAVLAFIFWMYKKTIPEADEWHFNEEPHWDWHRLGIAVLGYILIVFASVVSLNLVGGGTSANQSALNAIEKNGSRGLYNLMVVFIAPFCEETLFRGMLLNVFFRHPTRTNKVLAVLVSGFCFAYMHDPTFSKYIIVYLLLGCILAWVYVETRDLRYSMLVHMCYNALGVL</sequence>
<feature type="transmembrane region" description="Helical" evidence="2">
    <location>
        <begin position="79"/>
        <end position="104"/>
    </location>
</feature>
<evidence type="ECO:0000313" key="4">
    <source>
        <dbReference type="EMBL" id="GFZ26490.1"/>
    </source>
</evidence>
<comment type="caution">
    <text evidence="4">The sequence shown here is derived from an EMBL/GenBank/DDBJ whole genome shotgun (WGS) entry which is preliminary data.</text>
</comment>
<dbReference type="GO" id="GO:0004175">
    <property type="term" value="F:endopeptidase activity"/>
    <property type="evidence" value="ECO:0007669"/>
    <property type="project" value="UniProtKB-ARBA"/>
</dbReference>
<dbReference type="Proteomes" id="UP000677218">
    <property type="component" value="Unassembled WGS sequence"/>
</dbReference>
<comment type="similarity">
    <text evidence="1">Belongs to the UPF0177 family.</text>
</comment>
<dbReference type="InterPro" id="IPR052710">
    <property type="entry name" value="CAAX_protease"/>
</dbReference>
<organism evidence="4 5">
    <name type="scientific">Lactobacillus corticis</name>
    <dbReference type="NCBI Taxonomy" id="2201249"/>
    <lineage>
        <taxon>Bacteria</taxon>
        <taxon>Bacillati</taxon>
        <taxon>Bacillota</taxon>
        <taxon>Bacilli</taxon>
        <taxon>Lactobacillales</taxon>
        <taxon>Lactobacillaceae</taxon>
        <taxon>Lactobacillus</taxon>
    </lineage>
</organism>
<keyword evidence="2" id="KW-0812">Transmembrane</keyword>
<dbReference type="InterPro" id="IPR003675">
    <property type="entry name" value="Rce1/LyrA-like_dom"/>
</dbReference>
<dbReference type="AlphaFoldDB" id="A0A916VHS2"/>
<dbReference type="GO" id="GO:0080120">
    <property type="term" value="P:CAAX-box protein maturation"/>
    <property type="evidence" value="ECO:0007669"/>
    <property type="project" value="UniProtKB-ARBA"/>
</dbReference>
<evidence type="ECO:0000256" key="2">
    <source>
        <dbReference type="SAM" id="Phobius"/>
    </source>
</evidence>
<protein>
    <recommendedName>
        <fullName evidence="3">CAAX prenyl protease 2/Lysostaphin resistance protein A-like domain-containing protein</fullName>
    </recommendedName>
</protein>
<keyword evidence="2" id="KW-0472">Membrane</keyword>